<evidence type="ECO:0000313" key="2">
    <source>
        <dbReference type="EMBL" id="BAS73731.1"/>
    </source>
</evidence>
<feature type="region of interest" description="Disordered" evidence="1">
    <location>
        <begin position="42"/>
        <end position="100"/>
    </location>
</feature>
<proteinExistence type="predicted"/>
<dbReference type="Proteomes" id="UP000059680">
    <property type="component" value="Chromosome 1"/>
</dbReference>
<reference evidence="3" key="1">
    <citation type="journal article" date="2005" name="Nature">
        <title>The map-based sequence of the rice genome.</title>
        <authorList>
            <consortium name="International rice genome sequencing project (IRGSP)"/>
            <person name="Matsumoto T."/>
            <person name="Wu J."/>
            <person name="Kanamori H."/>
            <person name="Katayose Y."/>
            <person name="Fujisawa M."/>
            <person name="Namiki N."/>
            <person name="Mizuno H."/>
            <person name="Yamamoto K."/>
            <person name="Antonio B.A."/>
            <person name="Baba T."/>
            <person name="Sakata K."/>
            <person name="Nagamura Y."/>
            <person name="Aoki H."/>
            <person name="Arikawa K."/>
            <person name="Arita K."/>
            <person name="Bito T."/>
            <person name="Chiden Y."/>
            <person name="Fujitsuka N."/>
            <person name="Fukunaka R."/>
            <person name="Hamada M."/>
            <person name="Harada C."/>
            <person name="Hayashi A."/>
            <person name="Hijishita S."/>
            <person name="Honda M."/>
            <person name="Hosokawa S."/>
            <person name="Ichikawa Y."/>
            <person name="Idonuma A."/>
            <person name="Iijima M."/>
            <person name="Ikeda M."/>
            <person name="Ikeno M."/>
            <person name="Ito K."/>
            <person name="Ito S."/>
            <person name="Ito T."/>
            <person name="Ito Y."/>
            <person name="Ito Y."/>
            <person name="Iwabuchi A."/>
            <person name="Kamiya K."/>
            <person name="Karasawa W."/>
            <person name="Kurita K."/>
            <person name="Katagiri S."/>
            <person name="Kikuta A."/>
            <person name="Kobayashi H."/>
            <person name="Kobayashi N."/>
            <person name="Machita K."/>
            <person name="Maehara T."/>
            <person name="Masukawa M."/>
            <person name="Mizubayashi T."/>
            <person name="Mukai Y."/>
            <person name="Nagasaki H."/>
            <person name="Nagata Y."/>
            <person name="Naito S."/>
            <person name="Nakashima M."/>
            <person name="Nakama Y."/>
            <person name="Nakamichi Y."/>
            <person name="Nakamura M."/>
            <person name="Meguro A."/>
            <person name="Negishi M."/>
            <person name="Ohta I."/>
            <person name="Ohta T."/>
            <person name="Okamoto M."/>
            <person name="Ono N."/>
            <person name="Saji S."/>
            <person name="Sakaguchi M."/>
            <person name="Sakai K."/>
            <person name="Shibata M."/>
            <person name="Shimokawa T."/>
            <person name="Song J."/>
            <person name="Takazaki Y."/>
            <person name="Terasawa K."/>
            <person name="Tsugane M."/>
            <person name="Tsuji K."/>
            <person name="Ueda S."/>
            <person name="Waki K."/>
            <person name="Yamagata H."/>
            <person name="Yamamoto M."/>
            <person name="Yamamoto S."/>
            <person name="Yamane H."/>
            <person name="Yoshiki S."/>
            <person name="Yoshihara R."/>
            <person name="Yukawa K."/>
            <person name="Zhong H."/>
            <person name="Yano M."/>
            <person name="Yuan Q."/>
            <person name="Ouyang S."/>
            <person name="Liu J."/>
            <person name="Jones K.M."/>
            <person name="Gansberger K."/>
            <person name="Moffat K."/>
            <person name="Hill J."/>
            <person name="Bera J."/>
            <person name="Fadrosh D."/>
            <person name="Jin S."/>
            <person name="Johri S."/>
            <person name="Kim M."/>
            <person name="Overton L."/>
            <person name="Reardon M."/>
            <person name="Tsitrin T."/>
            <person name="Vuong H."/>
            <person name="Weaver B."/>
            <person name="Ciecko A."/>
            <person name="Tallon L."/>
            <person name="Jackson J."/>
            <person name="Pai G."/>
            <person name="Aken S.V."/>
            <person name="Utterback T."/>
            <person name="Reidmuller S."/>
            <person name="Feldblyum T."/>
            <person name="Hsiao J."/>
            <person name="Zismann V."/>
            <person name="Iobst S."/>
            <person name="de Vazeille A.R."/>
            <person name="Buell C.R."/>
            <person name="Ying K."/>
            <person name="Li Y."/>
            <person name="Lu T."/>
            <person name="Huang Y."/>
            <person name="Zhao Q."/>
            <person name="Feng Q."/>
            <person name="Zhang L."/>
            <person name="Zhu J."/>
            <person name="Weng Q."/>
            <person name="Mu J."/>
            <person name="Lu Y."/>
            <person name="Fan D."/>
            <person name="Liu Y."/>
            <person name="Guan J."/>
            <person name="Zhang Y."/>
            <person name="Yu S."/>
            <person name="Liu X."/>
            <person name="Zhang Y."/>
            <person name="Hong G."/>
            <person name="Han B."/>
            <person name="Choisne N."/>
            <person name="Demange N."/>
            <person name="Orjeda G."/>
            <person name="Samain S."/>
            <person name="Cattolico L."/>
            <person name="Pelletier E."/>
            <person name="Couloux A."/>
            <person name="Segurens B."/>
            <person name="Wincker P."/>
            <person name="D'Hont A."/>
            <person name="Scarpelli C."/>
            <person name="Weissenbach J."/>
            <person name="Salanoubat M."/>
            <person name="Quetier F."/>
            <person name="Yu Y."/>
            <person name="Kim H.R."/>
            <person name="Rambo T."/>
            <person name="Currie J."/>
            <person name="Collura K."/>
            <person name="Luo M."/>
            <person name="Yang T."/>
            <person name="Ammiraju J.S.S."/>
            <person name="Engler F."/>
            <person name="Soderlund C."/>
            <person name="Wing R.A."/>
            <person name="Palmer L.E."/>
            <person name="de la Bastide M."/>
            <person name="Spiegel L."/>
            <person name="Nascimento L."/>
            <person name="Zutavern T."/>
            <person name="O'Shaughnessy A."/>
            <person name="Dike S."/>
            <person name="Dedhia N."/>
            <person name="Preston R."/>
            <person name="Balija V."/>
            <person name="McCombie W.R."/>
            <person name="Chow T."/>
            <person name="Chen H."/>
            <person name="Chung M."/>
            <person name="Chen C."/>
            <person name="Shaw J."/>
            <person name="Wu H."/>
            <person name="Hsiao K."/>
            <person name="Chao Y."/>
            <person name="Chu M."/>
            <person name="Cheng C."/>
            <person name="Hour A."/>
            <person name="Lee P."/>
            <person name="Lin S."/>
            <person name="Lin Y."/>
            <person name="Liou J."/>
            <person name="Liu S."/>
            <person name="Hsing Y."/>
            <person name="Raghuvanshi S."/>
            <person name="Mohanty A."/>
            <person name="Bharti A.K."/>
            <person name="Gaur A."/>
            <person name="Gupta V."/>
            <person name="Kumar D."/>
            <person name="Ravi V."/>
            <person name="Vij S."/>
            <person name="Kapur A."/>
            <person name="Khurana P."/>
            <person name="Khurana P."/>
            <person name="Khurana J.P."/>
            <person name="Tyagi A.K."/>
            <person name="Gaikwad K."/>
            <person name="Singh A."/>
            <person name="Dalal V."/>
            <person name="Srivastava S."/>
            <person name="Dixit A."/>
            <person name="Pal A.K."/>
            <person name="Ghazi I.A."/>
            <person name="Yadav M."/>
            <person name="Pandit A."/>
            <person name="Bhargava A."/>
            <person name="Sureshbabu K."/>
            <person name="Batra K."/>
            <person name="Sharma T.R."/>
            <person name="Mohapatra T."/>
            <person name="Singh N.K."/>
            <person name="Messing J."/>
            <person name="Nelson A.B."/>
            <person name="Fuks G."/>
            <person name="Kavchok S."/>
            <person name="Keizer G."/>
            <person name="Linton E."/>
            <person name="Llaca V."/>
            <person name="Song R."/>
            <person name="Tanyolac B."/>
            <person name="Young S."/>
            <person name="Ho-Il K."/>
            <person name="Hahn J.H."/>
            <person name="Sangsakoo G."/>
            <person name="Vanavichit A."/>
            <person name="de Mattos Luiz.A.T."/>
            <person name="Zimmer P.D."/>
            <person name="Malone G."/>
            <person name="Dellagostin O."/>
            <person name="de Oliveira A.C."/>
            <person name="Bevan M."/>
            <person name="Bancroft I."/>
            <person name="Minx P."/>
            <person name="Cordum H."/>
            <person name="Wilson R."/>
            <person name="Cheng Z."/>
            <person name="Jin W."/>
            <person name="Jiang J."/>
            <person name="Leong S.A."/>
            <person name="Iwama H."/>
            <person name="Gojobori T."/>
            <person name="Itoh T."/>
            <person name="Niimura Y."/>
            <person name="Fujii Y."/>
            <person name="Habara T."/>
            <person name="Sakai H."/>
            <person name="Sato Y."/>
            <person name="Wilson G."/>
            <person name="Kumar K."/>
            <person name="McCouch S."/>
            <person name="Juretic N."/>
            <person name="Hoen D."/>
            <person name="Wright S."/>
            <person name="Bruskiewich R."/>
            <person name="Bureau T."/>
            <person name="Miyao A."/>
            <person name="Hirochika H."/>
            <person name="Nishikawa T."/>
            <person name="Kadowaki K."/>
            <person name="Sugiura M."/>
            <person name="Burr B."/>
            <person name="Sasaki T."/>
        </authorList>
    </citation>
    <scope>NUCLEOTIDE SEQUENCE [LARGE SCALE GENOMIC DNA]</scope>
    <source>
        <strain evidence="3">cv. Nipponbare</strain>
    </source>
</reference>
<evidence type="ECO:0000313" key="3">
    <source>
        <dbReference type="Proteomes" id="UP000059680"/>
    </source>
</evidence>
<reference evidence="2 3" key="3">
    <citation type="journal article" date="2013" name="Rice">
        <title>Improvement of the Oryza sativa Nipponbare reference genome using next generation sequence and optical map data.</title>
        <authorList>
            <person name="Kawahara Y."/>
            <person name="de la Bastide M."/>
            <person name="Hamilton J.P."/>
            <person name="Kanamori H."/>
            <person name="McCombie W.R."/>
            <person name="Ouyang S."/>
            <person name="Schwartz D.C."/>
            <person name="Tanaka T."/>
            <person name="Wu J."/>
            <person name="Zhou S."/>
            <person name="Childs K.L."/>
            <person name="Davidson R.M."/>
            <person name="Lin H."/>
            <person name="Quesada-Ocampo L."/>
            <person name="Vaillancourt B."/>
            <person name="Sakai H."/>
            <person name="Lee S.S."/>
            <person name="Kim J."/>
            <person name="Numa H."/>
            <person name="Itoh T."/>
            <person name="Buell C.R."/>
            <person name="Matsumoto T."/>
        </authorList>
    </citation>
    <scope>NUCLEOTIDE SEQUENCE [LARGE SCALE GENOMIC DNA]</scope>
    <source>
        <strain evidence="3">cv. Nipponbare</strain>
    </source>
</reference>
<evidence type="ECO:0000256" key="1">
    <source>
        <dbReference type="SAM" id="MobiDB-lite"/>
    </source>
</evidence>
<protein>
    <submittedName>
        <fullName evidence="2">Os01g0683900 protein</fullName>
    </submittedName>
</protein>
<organism evidence="2 3">
    <name type="scientific">Oryza sativa subsp. japonica</name>
    <name type="common">Rice</name>
    <dbReference type="NCBI Taxonomy" id="39947"/>
    <lineage>
        <taxon>Eukaryota</taxon>
        <taxon>Viridiplantae</taxon>
        <taxon>Streptophyta</taxon>
        <taxon>Embryophyta</taxon>
        <taxon>Tracheophyta</taxon>
        <taxon>Spermatophyta</taxon>
        <taxon>Magnoliopsida</taxon>
        <taxon>Liliopsida</taxon>
        <taxon>Poales</taxon>
        <taxon>Poaceae</taxon>
        <taxon>BOP clade</taxon>
        <taxon>Oryzoideae</taxon>
        <taxon>Oryzeae</taxon>
        <taxon>Oryzinae</taxon>
        <taxon>Oryza</taxon>
        <taxon>Oryza sativa</taxon>
    </lineage>
</organism>
<keyword evidence="3" id="KW-1185">Reference proteome</keyword>
<sequence length="129" mass="13861">METAGRRNSGCHRSSLSQSLPLYGFVDVDDNEELNWFTTLPPPVDRAAGTPPHASCRRAALNPHPLGLLPSPSPSSTTSLDPSLLQHPDPLASPSKFSHLRRDSRRCSRLLGKPAAATAFPRLLSQAAS</sequence>
<dbReference type="EMBL" id="AP014957">
    <property type="protein sequence ID" value="BAS73731.1"/>
    <property type="molecule type" value="Genomic_DNA"/>
</dbReference>
<reference evidence="2 3" key="2">
    <citation type="journal article" date="2013" name="Plant Cell Physiol.">
        <title>Rice Annotation Project Database (RAP-DB): an integrative and interactive database for rice genomics.</title>
        <authorList>
            <person name="Sakai H."/>
            <person name="Lee S.S."/>
            <person name="Tanaka T."/>
            <person name="Numa H."/>
            <person name="Kim J."/>
            <person name="Kawahara Y."/>
            <person name="Wakimoto H."/>
            <person name="Yang C.C."/>
            <person name="Iwamoto M."/>
            <person name="Abe T."/>
            <person name="Yamada Y."/>
            <person name="Muto A."/>
            <person name="Inokuchi H."/>
            <person name="Ikemura T."/>
            <person name="Matsumoto T."/>
            <person name="Sasaki T."/>
            <person name="Itoh T."/>
        </authorList>
    </citation>
    <scope>NUCLEOTIDE SEQUENCE [LARGE SCALE GENOMIC DNA]</scope>
    <source>
        <strain evidence="3">cv. Nipponbare</strain>
    </source>
</reference>
<accession>A0A0P0V6M5</accession>
<feature type="compositionally biased region" description="Low complexity" evidence="1">
    <location>
        <begin position="63"/>
        <end position="85"/>
    </location>
</feature>
<gene>
    <name evidence="2" type="ordered locus">Os01g0683900</name>
    <name evidence="2" type="ORF">OSNPB_010683900</name>
</gene>
<dbReference type="AlphaFoldDB" id="A0A0P0V6M5"/>
<name>A0A0P0V6M5_ORYSJ</name>
<dbReference type="InParanoid" id="A0A0P0V6M5"/>
<dbReference type="PaxDb" id="39947-A0A0P0V6M5"/>